<dbReference type="OrthoDB" id="667197at2759"/>
<feature type="domain" description="SWIM-type" evidence="7">
    <location>
        <begin position="135"/>
        <end position="173"/>
    </location>
</feature>
<evidence type="ECO:0000313" key="9">
    <source>
        <dbReference type="Proteomes" id="UP000636709"/>
    </source>
</evidence>
<proteinExistence type="inferred from homology"/>
<dbReference type="PANTHER" id="PTHR31669:SF180">
    <property type="entry name" value="PROTEIN FAR1-RELATED SEQUENCE"/>
    <property type="match status" value="1"/>
</dbReference>
<organism evidence="8 9">
    <name type="scientific">Digitaria exilis</name>
    <dbReference type="NCBI Taxonomy" id="1010633"/>
    <lineage>
        <taxon>Eukaryota</taxon>
        <taxon>Viridiplantae</taxon>
        <taxon>Streptophyta</taxon>
        <taxon>Embryophyta</taxon>
        <taxon>Tracheophyta</taxon>
        <taxon>Spermatophyta</taxon>
        <taxon>Magnoliopsida</taxon>
        <taxon>Liliopsida</taxon>
        <taxon>Poales</taxon>
        <taxon>Poaceae</taxon>
        <taxon>PACMAD clade</taxon>
        <taxon>Panicoideae</taxon>
        <taxon>Panicodae</taxon>
        <taxon>Paniceae</taxon>
        <taxon>Anthephorinae</taxon>
        <taxon>Digitaria</taxon>
    </lineage>
</organism>
<keyword evidence="3 5" id="KW-0863">Zinc-finger</keyword>
<accession>A0A835L1A3</accession>
<sequence>MRKRFIPVYFKNDFFPFIQSTGRSEGTNARFKNNVGPTYSVVSFLREYQRIIDTIQNNEHIANNQSKEKTPKELQTGYTIEKQAIDLYNRNIYLKFAKQLQQTENLKYKEMEEGRCFVVWLKSNKIRKQGVIRKYIVVADLTKGAEEFSCICGKFNKDGILCAHILKIIVEEEINEIPEKYFIDRWRKKEKKFHIHRRDETTTTHELLRFNILSRQAAELTSKGAKRERTTQYLREEFRRIGGATKHTAGRRTRFDRRTI</sequence>
<keyword evidence="2 6" id="KW-0479">Metal-binding</keyword>
<dbReference type="InterPro" id="IPR031052">
    <property type="entry name" value="FHY3/FAR1"/>
</dbReference>
<dbReference type="PANTHER" id="PTHR31669">
    <property type="entry name" value="PROTEIN FAR1-RELATED SEQUENCE 10-RELATED"/>
    <property type="match status" value="1"/>
</dbReference>
<keyword evidence="6" id="KW-0539">Nucleus</keyword>
<gene>
    <name evidence="8" type="ORF">HU200_000353</name>
</gene>
<comment type="subcellular location">
    <subcellularLocation>
        <location evidence="6">Nucleus</location>
    </subcellularLocation>
</comment>
<dbReference type="GO" id="GO:0006355">
    <property type="term" value="P:regulation of DNA-templated transcription"/>
    <property type="evidence" value="ECO:0007669"/>
    <property type="project" value="UniProtKB-UniRule"/>
</dbReference>
<dbReference type="AlphaFoldDB" id="A0A835L1A3"/>
<dbReference type="SMART" id="SM00575">
    <property type="entry name" value="ZnF_PMZ"/>
    <property type="match status" value="1"/>
</dbReference>
<dbReference type="GO" id="GO:0008270">
    <property type="term" value="F:zinc ion binding"/>
    <property type="evidence" value="ECO:0007669"/>
    <property type="project" value="UniProtKB-UniRule"/>
</dbReference>
<comment type="similarity">
    <text evidence="1 6">Belongs to the FHY3/FAR1 family.</text>
</comment>
<dbReference type="InterPro" id="IPR006564">
    <property type="entry name" value="Znf_PMZ"/>
</dbReference>
<dbReference type="PROSITE" id="PS50966">
    <property type="entry name" value="ZF_SWIM"/>
    <property type="match status" value="1"/>
</dbReference>
<reference evidence="8" key="1">
    <citation type="submission" date="2020-07" db="EMBL/GenBank/DDBJ databases">
        <title>Genome sequence and genetic diversity analysis of an under-domesticated orphan crop, white fonio (Digitaria exilis).</title>
        <authorList>
            <person name="Bennetzen J.L."/>
            <person name="Chen S."/>
            <person name="Ma X."/>
            <person name="Wang X."/>
            <person name="Yssel A.E.J."/>
            <person name="Chaluvadi S.R."/>
            <person name="Johnson M."/>
            <person name="Gangashetty P."/>
            <person name="Hamidou F."/>
            <person name="Sanogo M.D."/>
            <person name="Zwaenepoel A."/>
            <person name="Wallace J."/>
            <person name="Van De Peer Y."/>
            <person name="Van Deynze A."/>
        </authorList>
    </citation>
    <scope>NUCLEOTIDE SEQUENCE</scope>
    <source>
        <tissue evidence="8">Leaves</tissue>
    </source>
</reference>
<evidence type="ECO:0000256" key="1">
    <source>
        <dbReference type="ARBA" id="ARBA00005889"/>
    </source>
</evidence>
<evidence type="ECO:0000256" key="5">
    <source>
        <dbReference type="PROSITE-ProRule" id="PRU00325"/>
    </source>
</evidence>
<evidence type="ECO:0000313" key="8">
    <source>
        <dbReference type="EMBL" id="KAF8783903.1"/>
    </source>
</evidence>
<keyword evidence="4 6" id="KW-0862">Zinc</keyword>
<dbReference type="GO" id="GO:0005634">
    <property type="term" value="C:nucleus"/>
    <property type="evidence" value="ECO:0007669"/>
    <property type="project" value="UniProtKB-SubCell"/>
</dbReference>
<dbReference type="Proteomes" id="UP000636709">
    <property type="component" value="Unassembled WGS sequence"/>
</dbReference>
<protein>
    <recommendedName>
        <fullName evidence="6">Protein FAR1-RELATED SEQUENCE</fullName>
    </recommendedName>
</protein>
<evidence type="ECO:0000259" key="7">
    <source>
        <dbReference type="PROSITE" id="PS50966"/>
    </source>
</evidence>
<keyword evidence="9" id="KW-1185">Reference proteome</keyword>
<evidence type="ECO:0000256" key="6">
    <source>
        <dbReference type="RuleBase" id="RU367018"/>
    </source>
</evidence>
<dbReference type="InterPro" id="IPR007527">
    <property type="entry name" value="Znf_SWIM"/>
</dbReference>
<dbReference type="EMBL" id="JACEFO010000036">
    <property type="protein sequence ID" value="KAF8783903.1"/>
    <property type="molecule type" value="Genomic_DNA"/>
</dbReference>
<name>A0A835L1A3_9POAL</name>
<comment type="caution">
    <text evidence="8">The sequence shown here is derived from an EMBL/GenBank/DDBJ whole genome shotgun (WGS) entry which is preliminary data.</text>
</comment>
<comment type="function">
    <text evidence="6">Putative transcription activator involved in regulating light control of development.</text>
</comment>
<evidence type="ECO:0000256" key="3">
    <source>
        <dbReference type="ARBA" id="ARBA00022771"/>
    </source>
</evidence>
<evidence type="ECO:0000256" key="2">
    <source>
        <dbReference type="ARBA" id="ARBA00022723"/>
    </source>
</evidence>
<evidence type="ECO:0000256" key="4">
    <source>
        <dbReference type="ARBA" id="ARBA00022833"/>
    </source>
</evidence>